<sequence>MDKFYKKLMNLSKSNISIQNKMKDRMYDKQLMNQVKEIIDQTKVDAKTNIDNHVNKMKESMQDKQLLNQVRALIDQKKIDAKSNIENKVTRASAWMEEFTGLDKVRAAQNEVFQHQDEFTRSQNKRRELGVKLTSLQMELNDLHNDILMTSRSDEKYLHLITREHKVIKLEQQLRNEFNQAEGEERENFTRFTTKIKESQDKEREQALRTKYWTLFVSVGVTLIGVLGNGVISFLKMHKIDETIVQLGQETQTLSQNIHSDVSKLDQNQRLMLQLLTQDQSSGTKNNSIDNQTNLDPLQQTLKRLMLFTTQNTAKTEGQLTSLNANQAAVMNVLKEISKELERLNVTQKEMRHEFLLVEKKRSDQFLFRNSGKTGDSQSRSGTTSDSQSRNSSVPSPSSWGEISNSIYDKASSLGSGVKEAIGNGYSRAIEDYRISGESVKTLSNESDSSSGSSSWTKPLVYFGIFSVVYVLATSGVFF</sequence>
<reference evidence="3" key="1">
    <citation type="submission" date="2021-05" db="EMBL/GenBank/DDBJ databases">
        <authorList>
            <person name="Alioto T."/>
            <person name="Alioto T."/>
            <person name="Gomez Garrido J."/>
        </authorList>
    </citation>
    <scope>NUCLEOTIDE SEQUENCE</scope>
</reference>
<name>A0A8D8R1J5_9HEMI</name>
<proteinExistence type="predicted"/>
<dbReference type="EMBL" id="HBUF01117743">
    <property type="protein sequence ID" value="CAG6641512.1"/>
    <property type="molecule type" value="Transcribed_RNA"/>
</dbReference>
<dbReference type="InterPro" id="IPR037660">
    <property type="entry name" value="CCDC51"/>
</dbReference>
<organism evidence="3">
    <name type="scientific">Cacopsylla melanoneura</name>
    <dbReference type="NCBI Taxonomy" id="428564"/>
    <lineage>
        <taxon>Eukaryota</taxon>
        <taxon>Metazoa</taxon>
        <taxon>Ecdysozoa</taxon>
        <taxon>Arthropoda</taxon>
        <taxon>Hexapoda</taxon>
        <taxon>Insecta</taxon>
        <taxon>Pterygota</taxon>
        <taxon>Neoptera</taxon>
        <taxon>Paraneoptera</taxon>
        <taxon>Hemiptera</taxon>
        <taxon>Sternorrhyncha</taxon>
        <taxon>Psylloidea</taxon>
        <taxon>Psyllidae</taxon>
        <taxon>Psyllinae</taxon>
        <taxon>Cacopsylla</taxon>
    </lineage>
</organism>
<evidence type="ECO:0000313" key="3">
    <source>
        <dbReference type="EMBL" id="CAG6641512.1"/>
    </source>
</evidence>
<dbReference type="EMBL" id="HBUF01117746">
    <property type="protein sequence ID" value="CAG6641515.1"/>
    <property type="molecule type" value="Transcribed_RNA"/>
</dbReference>
<protein>
    <submittedName>
        <fullName evidence="3">Coiled-coil domain-containing protein 51</fullName>
    </submittedName>
</protein>
<dbReference type="PANTHER" id="PTHR28624">
    <property type="entry name" value="COILED-COIL DOMAIN-CONTAINING PROTEIN 51"/>
    <property type="match status" value="1"/>
</dbReference>
<keyword evidence="2" id="KW-0812">Transmembrane</keyword>
<feature type="transmembrane region" description="Helical" evidence="2">
    <location>
        <begin position="212"/>
        <end position="235"/>
    </location>
</feature>
<feature type="compositionally biased region" description="Polar residues" evidence="1">
    <location>
        <begin position="371"/>
        <end position="384"/>
    </location>
</feature>
<feature type="region of interest" description="Disordered" evidence="1">
    <location>
        <begin position="368"/>
        <end position="401"/>
    </location>
</feature>
<keyword evidence="2" id="KW-1133">Transmembrane helix</keyword>
<evidence type="ECO:0000256" key="1">
    <source>
        <dbReference type="SAM" id="MobiDB-lite"/>
    </source>
</evidence>
<evidence type="ECO:0000256" key="2">
    <source>
        <dbReference type="SAM" id="Phobius"/>
    </source>
</evidence>
<dbReference type="AlphaFoldDB" id="A0A8D8R1J5"/>
<dbReference type="PANTHER" id="PTHR28624:SF1">
    <property type="entry name" value="MITOCHONDRIAL POTASSIUM CHANNEL"/>
    <property type="match status" value="1"/>
</dbReference>
<keyword evidence="2" id="KW-0472">Membrane</keyword>
<feature type="compositionally biased region" description="Low complexity" evidence="1">
    <location>
        <begin position="385"/>
        <end position="401"/>
    </location>
</feature>
<accession>A0A8D8R1J5</accession>